<reference evidence="5 6" key="1">
    <citation type="submission" date="2016-09" db="EMBL/GenBank/DDBJ databases">
        <authorList>
            <person name="Capua I."/>
            <person name="De Benedictis P."/>
            <person name="Joannis T."/>
            <person name="Lombin L.H."/>
            <person name="Cattoli G."/>
        </authorList>
    </citation>
    <scope>NUCLEOTIDE SEQUENCE [LARGE SCALE GENOMIC DNA]</scope>
    <source>
        <strain evidence="5 6">GluBS11</strain>
    </source>
</reference>
<dbReference type="InterPro" id="IPR011051">
    <property type="entry name" value="RmlC_Cupin_sf"/>
</dbReference>
<dbReference type="SUPFAM" id="SSF46689">
    <property type="entry name" value="Homeodomain-like"/>
    <property type="match status" value="2"/>
</dbReference>
<dbReference type="SUPFAM" id="SSF51182">
    <property type="entry name" value="RmlC-like cupins"/>
    <property type="match status" value="1"/>
</dbReference>
<dbReference type="InterPro" id="IPR003313">
    <property type="entry name" value="AraC-bd"/>
</dbReference>
<dbReference type="PROSITE" id="PS01124">
    <property type="entry name" value="HTH_ARAC_FAMILY_2"/>
    <property type="match status" value="1"/>
</dbReference>
<organism evidence="5 6">
    <name type="scientific">Anaerobium acetethylicum</name>
    <dbReference type="NCBI Taxonomy" id="1619234"/>
    <lineage>
        <taxon>Bacteria</taxon>
        <taxon>Bacillati</taxon>
        <taxon>Bacillota</taxon>
        <taxon>Clostridia</taxon>
        <taxon>Lachnospirales</taxon>
        <taxon>Lachnospiraceae</taxon>
        <taxon>Anaerobium</taxon>
    </lineage>
</organism>
<evidence type="ECO:0000256" key="1">
    <source>
        <dbReference type="ARBA" id="ARBA00023015"/>
    </source>
</evidence>
<evidence type="ECO:0000313" key="6">
    <source>
        <dbReference type="Proteomes" id="UP000199315"/>
    </source>
</evidence>
<dbReference type="Pfam" id="PF02311">
    <property type="entry name" value="AraC_binding"/>
    <property type="match status" value="1"/>
</dbReference>
<dbReference type="STRING" id="1619234.SAMN05421730_103639"/>
<evidence type="ECO:0000256" key="2">
    <source>
        <dbReference type="ARBA" id="ARBA00023125"/>
    </source>
</evidence>
<dbReference type="RefSeq" id="WP_091236620.1">
    <property type="nucleotide sequence ID" value="NZ_FMKA01000036.1"/>
</dbReference>
<dbReference type="SMART" id="SM00342">
    <property type="entry name" value="HTH_ARAC"/>
    <property type="match status" value="1"/>
</dbReference>
<dbReference type="AlphaFoldDB" id="A0A1D3TY24"/>
<keyword evidence="3" id="KW-0804">Transcription</keyword>
<evidence type="ECO:0000313" key="5">
    <source>
        <dbReference type="EMBL" id="SCP99283.1"/>
    </source>
</evidence>
<dbReference type="InterPro" id="IPR014710">
    <property type="entry name" value="RmlC-like_jellyroll"/>
</dbReference>
<dbReference type="Proteomes" id="UP000199315">
    <property type="component" value="Unassembled WGS sequence"/>
</dbReference>
<accession>A0A1D3TY24</accession>
<dbReference type="InterPro" id="IPR018060">
    <property type="entry name" value="HTH_AraC"/>
</dbReference>
<dbReference type="CDD" id="cd02208">
    <property type="entry name" value="cupin_RmlC-like"/>
    <property type="match status" value="1"/>
</dbReference>
<protein>
    <submittedName>
        <fullName evidence="5">AraC-type DNA-binding protein</fullName>
    </submittedName>
</protein>
<dbReference type="Gene3D" id="2.60.120.10">
    <property type="entry name" value="Jelly Rolls"/>
    <property type="match status" value="1"/>
</dbReference>
<dbReference type="PANTHER" id="PTHR43280">
    <property type="entry name" value="ARAC-FAMILY TRANSCRIPTIONAL REGULATOR"/>
    <property type="match status" value="1"/>
</dbReference>
<dbReference type="InterPro" id="IPR009057">
    <property type="entry name" value="Homeodomain-like_sf"/>
</dbReference>
<name>A0A1D3TY24_9FIRM</name>
<proteinExistence type="predicted"/>
<keyword evidence="1" id="KW-0805">Transcription regulation</keyword>
<dbReference type="GO" id="GO:0003700">
    <property type="term" value="F:DNA-binding transcription factor activity"/>
    <property type="evidence" value="ECO:0007669"/>
    <property type="project" value="InterPro"/>
</dbReference>
<gene>
    <name evidence="5" type="ORF">SAMN05421730_103639</name>
</gene>
<dbReference type="EMBL" id="FMKA01000036">
    <property type="protein sequence ID" value="SCP99283.1"/>
    <property type="molecule type" value="Genomic_DNA"/>
</dbReference>
<dbReference type="GO" id="GO:0043565">
    <property type="term" value="F:sequence-specific DNA binding"/>
    <property type="evidence" value="ECO:0007669"/>
    <property type="project" value="InterPro"/>
</dbReference>
<dbReference type="OrthoDB" id="2112176at2"/>
<evidence type="ECO:0000259" key="4">
    <source>
        <dbReference type="PROSITE" id="PS01124"/>
    </source>
</evidence>
<keyword evidence="6" id="KW-1185">Reference proteome</keyword>
<keyword evidence="2 5" id="KW-0238">DNA-binding</keyword>
<evidence type="ECO:0000256" key="3">
    <source>
        <dbReference type="ARBA" id="ARBA00023163"/>
    </source>
</evidence>
<dbReference type="Gene3D" id="1.10.10.60">
    <property type="entry name" value="Homeodomain-like"/>
    <property type="match status" value="2"/>
</dbReference>
<dbReference type="Pfam" id="PF12833">
    <property type="entry name" value="HTH_18"/>
    <property type="match status" value="1"/>
</dbReference>
<sequence length="283" mass="33042">MKERPIPHEIIQPTENLDVRFRLFEDTGSFVSSHWHNSLEIIYITSGSLHVKIGSQTFDLHEDDCILINSSVVHATHCIDGNTSIMLQVPSPFLKRYMPDYDSCFFDLAIHSKDGSYQVRLAQLKKILKDMEAIEILKPEAGSLHFNSLLFELLFLLYHHFRIPGESLQQPLVSSSLTMLEPVLEYTNLHYSRPIAIQEVADIAHLQPQYFCRKFKLFMGQTYLEYLNEIRLSHIYADLLNKDTPLYEILENHGFTNYKLFRKIFREKFGCTPGEIRSRREKT</sequence>
<feature type="domain" description="HTH araC/xylS-type" evidence="4">
    <location>
        <begin position="181"/>
        <end position="279"/>
    </location>
</feature>
<dbReference type="PANTHER" id="PTHR43280:SF2">
    <property type="entry name" value="HTH-TYPE TRANSCRIPTIONAL REGULATOR EXSA"/>
    <property type="match status" value="1"/>
</dbReference>